<evidence type="ECO:0000313" key="9">
    <source>
        <dbReference type="Proteomes" id="UP000319848"/>
    </source>
</evidence>
<feature type="domain" description="SusD-like N-terminal" evidence="7">
    <location>
        <begin position="93"/>
        <end position="226"/>
    </location>
</feature>
<dbReference type="GO" id="GO:0009279">
    <property type="term" value="C:cell outer membrane"/>
    <property type="evidence" value="ECO:0007669"/>
    <property type="project" value="UniProtKB-SubCell"/>
</dbReference>
<feature type="domain" description="RagB/SusD" evidence="6">
    <location>
        <begin position="309"/>
        <end position="459"/>
    </location>
</feature>
<dbReference type="InterPro" id="IPR011990">
    <property type="entry name" value="TPR-like_helical_dom_sf"/>
</dbReference>
<gene>
    <name evidence="8" type="ORF">IP98_00218</name>
</gene>
<dbReference type="Pfam" id="PF07980">
    <property type="entry name" value="SusD_RagB"/>
    <property type="match status" value="1"/>
</dbReference>
<evidence type="ECO:0000256" key="2">
    <source>
        <dbReference type="ARBA" id="ARBA00006275"/>
    </source>
</evidence>
<comment type="similarity">
    <text evidence="2">Belongs to the SusD family.</text>
</comment>
<dbReference type="InterPro" id="IPR033985">
    <property type="entry name" value="SusD-like_N"/>
</dbReference>
<evidence type="ECO:0000256" key="5">
    <source>
        <dbReference type="ARBA" id="ARBA00023237"/>
    </source>
</evidence>
<evidence type="ECO:0000256" key="3">
    <source>
        <dbReference type="ARBA" id="ARBA00022729"/>
    </source>
</evidence>
<keyword evidence="5" id="KW-0998">Cell outer membrane</keyword>
<dbReference type="Gene3D" id="1.25.40.390">
    <property type="match status" value="1"/>
</dbReference>
<dbReference type="CDD" id="cd08977">
    <property type="entry name" value="SusD"/>
    <property type="match status" value="1"/>
</dbReference>
<dbReference type="EMBL" id="VLKQ01000001">
    <property type="protein sequence ID" value="TWI15227.1"/>
    <property type="molecule type" value="Genomic_DNA"/>
</dbReference>
<dbReference type="RefSeq" id="WP_023571619.1">
    <property type="nucleotide sequence ID" value="NZ_AVBI01000019.1"/>
</dbReference>
<accession>V6RXA2</accession>
<dbReference type="STRING" id="1341154.FCR2A7T_25250"/>
<proteinExistence type="inferred from homology"/>
<evidence type="ECO:0000313" key="8">
    <source>
        <dbReference type="EMBL" id="TWI15227.1"/>
    </source>
</evidence>
<organism evidence="8 9">
    <name type="scientific">Flavobacterium cauense R2A-7</name>
    <dbReference type="NCBI Taxonomy" id="1341154"/>
    <lineage>
        <taxon>Bacteria</taxon>
        <taxon>Pseudomonadati</taxon>
        <taxon>Bacteroidota</taxon>
        <taxon>Flavobacteriia</taxon>
        <taxon>Flavobacteriales</taxon>
        <taxon>Flavobacteriaceae</taxon>
        <taxon>Flavobacterium</taxon>
    </lineage>
</organism>
<name>V6RXA2_9FLAO</name>
<dbReference type="Pfam" id="PF14322">
    <property type="entry name" value="SusD-like_3"/>
    <property type="match status" value="1"/>
</dbReference>
<dbReference type="OrthoDB" id="621570at2"/>
<reference evidence="8 9" key="1">
    <citation type="journal article" date="2015" name="Stand. Genomic Sci.">
        <title>Genomic Encyclopedia of Bacterial and Archaeal Type Strains, Phase III: the genomes of soil and plant-associated and newly described type strains.</title>
        <authorList>
            <person name="Whitman W.B."/>
            <person name="Woyke T."/>
            <person name="Klenk H.P."/>
            <person name="Zhou Y."/>
            <person name="Lilburn T.G."/>
            <person name="Beck B.J."/>
            <person name="De Vos P."/>
            <person name="Vandamme P."/>
            <person name="Eisen J.A."/>
            <person name="Garrity G."/>
            <person name="Hugenholtz P."/>
            <person name="Kyrpides N.C."/>
        </authorList>
    </citation>
    <scope>NUCLEOTIDE SEQUENCE [LARGE SCALE GENOMIC DNA]</scope>
    <source>
        <strain evidence="8 9">CGMCC 1.7270</strain>
    </source>
</reference>
<sequence>MKTLQYTKAIFGLCMGVMCYSCDSFTEVDLPQTQLTGEAVYQDEVTATAALSDIYARMRENGVVSGNTDGLSPLMGLYADELTFYGNAMAPADNFYNHTLIPSNAYVSSLWSNSYAQIYAANALFEGVSNSAISGEPRNRLVGEALFIRALIHFYLVNLYGDIPYIETTNYQVNAHVSRMPATLVYDRIINDLQTSKNLLPDSYTSTERIRANKAAAQALLARVYLYQQQWSLAESEATSVINNPTFNMETNLDAAFLNTNPSTILQMHSGIAGANTNEGRLFIFTSGPPVSMAASNELVNAFETNDLRKTHWLKSVTDGTNVWYHPYKYKQNANTGVSQEYSILFRLEEQYLIRAEARAHQNNISGAQDDINIIRNRAGLGNTGAATQSDLLQAISKERQVELFTEVGHRWFDLKRTGQAAAVVAPIKPSWQNTDVLLPLPESELILNPNLQPQNSGY</sequence>
<dbReference type="InterPro" id="IPR012944">
    <property type="entry name" value="SusD_RagB_dom"/>
</dbReference>
<dbReference type="Proteomes" id="UP000319848">
    <property type="component" value="Unassembled WGS sequence"/>
</dbReference>
<dbReference type="SUPFAM" id="SSF48452">
    <property type="entry name" value="TPR-like"/>
    <property type="match status" value="1"/>
</dbReference>
<comment type="caution">
    <text evidence="8">The sequence shown here is derived from an EMBL/GenBank/DDBJ whole genome shotgun (WGS) entry which is preliminary data.</text>
</comment>
<keyword evidence="4" id="KW-0472">Membrane</keyword>
<protein>
    <submittedName>
        <fullName evidence="8">SusD-like starch-binding protein associating with outer membrane</fullName>
    </submittedName>
</protein>
<evidence type="ECO:0000256" key="4">
    <source>
        <dbReference type="ARBA" id="ARBA00023136"/>
    </source>
</evidence>
<evidence type="ECO:0000256" key="1">
    <source>
        <dbReference type="ARBA" id="ARBA00004442"/>
    </source>
</evidence>
<dbReference type="AlphaFoldDB" id="V6RXA2"/>
<evidence type="ECO:0000259" key="6">
    <source>
        <dbReference type="Pfam" id="PF07980"/>
    </source>
</evidence>
<comment type="subcellular location">
    <subcellularLocation>
        <location evidence="1">Cell outer membrane</location>
    </subcellularLocation>
</comment>
<keyword evidence="3" id="KW-0732">Signal</keyword>
<evidence type="ECO:0000259" key="7">
    <source>
        <dbReference type="Pfam" id="PF14322"/>
    </source>
</evidence>
<keyword evidence="9" id="KW-1185">Reference proteome</keyword>